<organism evidence="7 8">
    <name type="scientific">Physocladia obscura</name>
    <dbReference type="NCBI Taxonomy" id="109957"/>
    <lineage>
        <taxon>Eukaryota</taxon>
        <taxon>Fungi</taxon>
        <taxon>Fungi incertae sedis</taxon>
        <taxon>Chytridiomycota</taxon>
        <taxon>Chytridiomycota incertae sedis</taxon>
        <taxon>Chytridiomycetes</taxon>
        <taxon>Chytridiales</taxon>
        <taxon>Chytriomycetaceae</taxon>
        <taxon>Physocladia</taxon>
    </lineage>
</organism>
<comment type="domain">
    <text evidence="5">The twin CX3C motif contains 4 conserved Cys residues that form 2 disulfide bonds in the mitochondrial intermembrane space.</text>
</comment>
<evidence type="ECO:0000256" key="2">
    <source>
        <dbReference type="ARBA" id="ARBA00022792"/>
    </source>
</evidence>
<dbReference type="GO" id="GO:0015031">
    <property type="term" value="P:protein transport"/>
    <property type="evidence" value="ECO:0007669"/>
    <property type="project" value="UniProtKB-KW"/>
</dbReference>
<dbReference type="GO" id="GO:0005743">
    <property type="term" value="C:mitochondrial inner membrane"/>
    <property type="evidence" value="ECO:0007669"/>
    <property type="project" value="UniProtKB-SubCell"/>
</dbReference>
<comment type="subunit">
    <text evidence="5">Heterohexamer.</text>
</comment>
<evidence type="ECO:0000256" key="1">
    <source>
        <dbReference type="ARBA" id="ARBA00006720"/>
    </source>
</evidence>
<keyword evidence="3 5" id="KW-0653">Protein transport</keyword>
<reference evidence="7" key="1">
    <citation type="submission" date="2020-05" db="EMBL/GenBank/DDBJ databases">
        <title>Phylogenomic resolution of chytrid fungi.</title>
        <authorList>
            <person name="Stajich J.E."/>
            <person name="Amses K."/>
            <person name="Simmons R."/>
            <person name="Seto K."/>
            <person name="Myers J."/>
            <person name="Bonds A."/>
            <person name="Quandt C.A."/>
            <person name="Barry K."/>
            <person name="Liu P."/>
            <person name="Grigoriev I."/>
            <person name="Longcore J.E."/>
            <person name="James T.Y."/>
        </authorList>
    </citation>
    <scope>NUCLEOTIDE SEQUENCE</scope>
    <source>
        <strain evidence="7">JEL0513</strain>
    </source>
</reference>
<dbReference type="AlphaFoldDB" id="A0AAD5ST70"/>
<keyword evidence="2 5" id="KW-0999">Mitochondrion inner membrane</keyword>
<keyword evidence="5" id="KW-0143">Chaperone</keyword>
<comment type="similarity">
    <text evidence="1 5">Belongs to the small Tim family.</text>
</comment>
<accession>A0AAD5ST70</accession>
<keyword evidence="5" id="KW-0813">Transport</keyword>
<evidence type="ECO:0000259" key="6">
    <source>
        <dbReference type="Pfam" id="PF02953"/>
    </source>
</evidence>
<proteinExistence type="inferred from homology"/>
<evidence type="ECO:0000313" key="8">
    <source>
        <dbReference type="Proteomes" id="UP001211907"/>
    </source>
</evidence>
<gene>
    <name evidence="7" type="primary">TIMM8B</name>
    <name evidence="7" type="ORF">HK100_004967</name>
</gene>
<comment type="function">
    <text evidence="5">Mitochondrial intermembrane chaperone that participates in the import and insertion of some multi-pass transmembrane proteins into the mitochondrial inner membrane. Also required for the transfer of beta-barrel precursors from the TOM complex to the sorting and assembly machinery (SAM complex) of the outer membrane. Acts as a chaperone-like protein that protects the hydrophobic precursors from aggregation and guide them through the mitochondrial intermembrane space.</text>
</comment>
<dbReference type="Gene3D" id="1.10.287.810">
    <property type="entry name" value="Mitochondrial import inner membrane translocase subunit tim13 like domains"/>
    <property type="match status" value="1"/>
</dbReference>
<evidence type="ECO:0000256" key="5">
    <source>
        <dbReference type="RuleBase" id="RU367043"/>
    </source>
</evidence>
<dbReference type="InterPro" id="IPR035427">
    <property type="entry name" value="Tim10-like_dom_sf"/>
</dbReference>
<dbReference type="EMBL" id="JADGJH010002371">
    <property type="protein sequence ID" value="KAJ3099083.1"/>
    <property type="molecule type" value="Genomic_DNA"/>
</dbReference>
<dbReference type="Proteomes" id="UP001211907">
    <property type="component" value="Unassembled WGS sequence"/>
</dbReference>
<name>A0AAD5ST70_9FUNG</name>
<evidence type="ECO:0000256" key="3">
    <source>
        <dbReference type="ARBA" id="ARBA00022927"/>
    </source>
</evidence>
<feature type="domain" description="Tim10-like" evidence="6">
    <location>
        <begin position="14"/>
        <end position="77"/>
    </location>
</feature>
<comment type="caution">
    <text evidence="7">The sequence shown here is derived from an EMBL/GenBank/DDBJ whole genome shotgun (WGS) entry which is preliminary data.</text>
</comment>
<protein>
    <recommendedName>
        <fullName evidence="5">Mitochondrial import inner membrane translocase subunit</fullName>
    </recommendedName>
</protein>
<keyword evidence="4 5" id="KW-0811">Translocation</keyword>
<comment type="subcellular location">
    <subcellularLocation>
        <location evidence="5">Mitochondrion inner membrane</location>
        <topology evidence="5">Peripheral membrane protein</topology>
        <orientation evidence="5">Intermembrane side</orientation>
    </subcellularLocation>
</comment>
<dbReference type="InterPro" id="IPR004217">
    <property type="entry name" value="Tim10-like"/>
</dbReference>
<sequence>MEHLSESEKKDVSQFVQEEQQRAAFQQQIHLFTDVCWDKCLVNSKVKSGLDRYDEACISQCVERFVDSTKVIVNVFNQVAKDRNQ</sequence>
<keyword evidence="8" id="KW-1185">Reference proteome</keyword>
<keyword evidence="5" id="KW-0496">Mitochondrion</keyword>
<dbReference type="Pfam" id="PF02953">
    <property type="entry name" value="zf-Tim10_DDP"/>
    <property type="match status" value="1"/>
</dbReference>
<evidence type="ECO:0000313" key="7">
    <source>
        <dbReference type="EMBL" id="KAJ3099083.1"/>
    </source>
</evidence>
<keyword evidence="2 5" id="KW-0472">Membrane</keyword>
<dbReference type="SUPFAM" id="SSF144122">
    <property type="entry name" value="Tim10-like"/>
    <property type="match status" value="1"/>
</dbReference>
<evidence type="ECO:0000256" key="4">
    <source>
        <dbReference type="ARBA" id="ARBA00023010"/>
    </source>
</evidence>
<keyword evidence="5" id="KW-1015">Disulfide bond</keyword>